<dbReference type="PROSITE" id="PS51257">
    <property type="entry name" value="PROKAR_LIPOPROTEIN"/>
    <property type="match status" value="1"/>
</dbReference>
<evidence type="ECO:0000256" key="7">
    <source>
        <dbReference type="ARBA" id="ARBA00023065"/>
    </source>
</evidence>
<dbReference type="InterPro" id="IPR006153">
    <property type="entry name" value="Cation/H_exchanger_TM"/>
</dbReference>
<dbReference type="EMBL" id="CM001883">
    <property type="protein sequence ID" value="EOY07054.1"/>
    <property type="molecule type" value="Genomic_DNA"/>
</dbReference>
<dbReference type="GO" id="GO:0015297">
    <property type="term" value="F:antiporter activity"/>
    <property type="evidence" value="ECO:0007669"/>
    <property type="project" value="InterPro"/>
</dbReference>
<evidence type="ECO:0000256" key="4">
    <source>
        <dbReference type="ARBA" id="ARBA00022692"/>
    </source>
</evidence>
<feature type="domain" description="Cation/H+ exchanger transmembrane" evidence="11">
    <location>
        <begin position="9"/>
        <end position="170"/>
    </location>
</feature>
<evidence type="ECO:0000259" key="12">
    <source>
        <dbReference type="Pfam" id="PF23259"/>
    </source>
</evidence>
<keyword evidence="4 10" id="KW-0812">Transmembrane</keyword>
<sequence length="445" mass="49582">MSKQTPEGERIKESILGIILLLVLGCAFAGEFIGVHAFVGPTLLGLVLPDRSALAATLVDEVESFVTFAILPFFFLSYGLSTELHSINARAYFALQFLVPFGFSAKFLGITLVSVFYCDFVLKDAIILGLILSSIGITDVQFYRRSFQLELIDYRCFGVMITSSIVMAGFSSYVVKALYDPFRSVHNQEYVPSIINLLEASNPTRESQMCVNLLHLIELAAGVSPAAVHQSWETRYHRSLPRRHHPHVKPRHSLYKPTESIINAFRIFERNNESLKPCLIIIPIHIKWNSGGIATESPEFRNVNLKVIVNAPCSVGILVDRGSQGGPRSVQGCWCLYRVSVLFIGGPDDREAVSCATRMANHPHVNVTVIRLTALLEIADNTEEKRLDSVTIHTFKKTNVTREKAAYKEEILADSAETCNLIHSMENEFDLILVGRRTESPLLLG</sequence>
<feature type="transmembrane region" description="Helical" evidence="10">
    <location>
        <begin position="62"/>
        <end position="80"/>
    </location>
</feature>
<dbReference type="Pfam" id="PF23259">
    <property type="entry name" value="CHX17_C"/>
    <property type="match status" value="1"/>
</dbReference>
<comment type="subcellular location">
    <subcellularLocation>
        <location evidence="1">Membrane</location>
        <topology evidence="1">Multi-pass membrane protein</topology>
    </subcellularLocation>
</comment>
<evidence type="ECO:0000313" key="14">
    <source>
        <dbReference type="Proteomes" id="UP000026915"/>
    </source>
</evidence>
<feature type="transmembrane region" description="Helical" evidence="10">
    <location>
        <begin position="154"/>
        <end position="175"/>
    </location>
</feature>
<reference evidence="13 14" key="1">
    <citation type="journal article" date="2013" name="Genome Biol.">
        <title>The genome sequence of the most widely cultivated cacao type and its use to identify candidate genes regulating pod color.</title>
        <authorList>
            <person name="Motamayor J.C."/>
            <person name="Mockaitis K."/>
            <person name="Schmutz J."/>
            <person name="Haiminen N."/>
            <person name="Iii D.L."/>
            <person name="Cornejo O."/>
            <person name="Findley S.D."/>
            <person name="Zheng P."/>
            <person name="Utro F."/>
            <person name="Royaert S."/>
            <person name="Saski C."/>
            <person name="Jenkins J."/>
            <person name="Podicheti R."/>
            <person name="Zhao M."/>
            <person name="Scheffler B.E."/>
            <person name="Stack J.C."/>
            <person name="Feltus F.A."/>
            <person name="Mustiga G.M."/>
            <person name="Amores F."/>
            <person name="Phillips W."/>
            <person name="Marelli J.P."/>
            <person name="May G.D."/>
            <person name="Shapiro H."/>
            <person name="Ma J."/>
            <person name="Bustamante C.D."/>
            <person name="Schnell R.J."/>
            <person name="Main D."/>
            <person name="Gilbert D."/>
            <person name="Parida L."/>
            <person name="Kuhn D.N."/>
        </authorList>
    </citation>
    <scope>NUCLEOTIDE SEQUENCE [LARGE SCALE GENOMIC DNA]</scope>
    <source>
        <strain evidence="14">cv. Matina 1-6</strain>
    </source>
</reference>
<dbReference type="Proteomes" id="UP000026915">
    <property type="component" value="Chromosome 5"/>
</dbReference>
<dbReference type="InterPro" id="IPR057290">
    <property type="entry name" value="CHX17_C"/>
</dbReference>
<gene>
    <name evidence="13" type="ORF">TCM_021585</name>
</gene>
<accession>A0A061EXQ5</accession>
<keyword evidence="7" id="KW-0406">Ion transport</keyword>
<feature type="domain" description="Cation/H(+) antiporter C-terminal" evidence="12">
    <location>
        <begin position="339"/>
        <end position="442"/>
    </location>
</feature>
<comment type="similarity">
    <text evidence="9">Belongs to the monovalent cation:proton antiporter 2 (CPA2) transporter (TC 2.A.37) family. CHX (TC 2.A.37.4) subfamily.</text>
</comment>
<dbReference type="InterPro" id="IPR038770">
    <property type="entry name" value="Na+/solute_symporter_sf"/>
</dbReference>
<evidence type="ECO:0000256" key="5">
    <source>
        <dbReference type="ARBA" id="ARBA00022958"/>
    </source>
</evidence>
<dbReference type="GO" id="GO:0016020">
    <property type="term" value="C:membrane"/>
    <property type="evidence" value="ECO:0007669"/>
    <property type="project" value="UniProtKB-SubCell"/>
</dbReference>
<organism evidence="13 14">
    <name type="scientific">Theobroma cacao</name>
    <name type="common">Cacao</name>
    <name type="synonym">Cocoa</name>
    <dbReference type="NCBI Taxonomy" id="3641"/>
    <lineage>
        <taxon>Eukaryota</taxon>
        <taxon>Viridiplantae</taxon>
        <taxon>Streptophyta</taxon>
        <taxon>Embryophyta</taxon>
        <taxon>Tracheophyta</taxon>
        <taxon>Spermatophyta</taxon>
        <taxon>Magnoliopsida</taxon>
        <taxon>eudicotyledons</taxon>
        <taxon>Gunneridae</taxon>
        <taxon>Pentapetalae</taxon>
        <taxon>rosids</taxon>
        <taxon>malvids</taxon>
        <taxon>Malvales</taxon>
        <taxon>Malvaceae</taxon>
        <taxon>Byttnerioideae</taxon>
        <taxon>Theobroma</taxon>
    </lineage>
</organism>
<keyword evidence="8 10" id="KW-0472">Membrane</keyword>
<protein>
    <submittedName>
        <fullName evidence="13">Cation/hydrogen exchanger 15-like protein</fullName>
    </submittedName>
</protein>
<evidence type="ECO:0000256" key="10">
    <source>
        <dbReference type="SAM" id="Phobius"/>
    </source>
</evidence>
<proteinExistence type="inferred from homology"/>
<dbReference type="InterPro" id="IPR050794">
    <property type="entry name" value="CPA2_transporter"/>
</dbReference>
<dbReference type="PANTHER" id="PTHR32468">
    <property type="entry name" value="CATION/H + ANTIPORTER"/>
    <property type="match status" value="1"/>
</dbReference>
<dbReference type="GO" id="GO:1902600">
    <property type="term" value="P:proton transmembrane transport"/>
    <property type="evidence" value="ECO:0007669"/>
    <property type="project" value="InterPro"/>
</dbReference>
<evidence type="ECO:0000256" key="6">
    <source>
        <dbReference type="ARBA" id="ARBA00022989"/>
    </source>
</evidence>
<evidence type="ECO:0000313" key="13">
    <source>
        <dbReference type="EMBL" id="EOY07054.1"/>
    </source>
</evidence>
<keyword evidence="3" id="KW-0633">Potassium transport</keyword>
<keyword evidence="2" id="KW-0813">Transport</keyword>
<dbReference type="HOGENOM" id="CLU_615962_0_0_1"/>
<evidence type="ECO:0000256" key="8">
    <source>
        <dbReference type="ARBA" id="ARBA00023136"/>
    </source>
</evidence>
<dbReference type="Gene3D" id="1.20.1530.20">
    <property type="match status" value="1"/>
</dbReference>
<name>A0A061EXQ5_THECC</name>
<dbReference type="Gramene" id="EOY07054">
    <property type="protein sequence ID" value="EOY07054"/>
    <property type="gene ID" value="TCM_021585"/>
</dbReference>
<evidence type="ECO:0000256" key="3">
    <source>
        <dbReference type="ARBA" id="ARBA00022538"/>
    </source>
</evidence>
<feature type="transmembrane region" description="Helical" evidence="10">
    <location>
        <begin position="125"/>
        <end position="142"/>
    </location>
</feature>
<feature type="transmembrane region" description="Helical" evidence="10">
    <location>
        <begin position="15"/>
        <end position="39"/>
    </location>
</feature>
<keyword evidence="6 10" id="KW-1133">Transmembrane helix</keyword>
<evidence type="ECO:0000259" key="11">
    <source>
        <dbReference type="Pfam" id="PF00999"/>
    </source>
</evidence>
<feature type="transmembrane region" description="Helical" evidence="10">
    <location>
        <begin position="92"/>
        <end position="113"/>
    </location>
</feature>
<dbReference type="PANTHER" id="PTHR32468:SF164">
    <property type="entry name" value="OS05G0485000 PROTEIN"/>
    <property type="match status" value="1"/>
</dbReference>
<keyword evidence="5" id="KW-0630">Potassium</keyword>
<evidence type="ECO:0000256" key="1">
    <source>
        <dbReference type="ARBA" id="ARBA00004141"/>
    </source>
</evidence>
<dbReference type="InParanoid" id="A0A061EXQ5"/>
<dbReference type="GO" id="GO:0006813">
    <property type="term" value="P:potassium ion transport"/>
    <property type="evidence" value="ECO:0007669"/>
    <property type="project" value="UniProtKB-KW"/>
</dbReference>
<keyword evidence="14" id="KW-1185">Reference proteome</keyword>
<dbReference type="STRING" id="3641.A0A061EXQ5"/>
<evidence type="ECO:0000256" key="9">
    <source>
        <dbReference type="ARBA" id="ARBA00038341"/>
    </source>
</evidence>
<evidence type="ECO:0000256" key="2">
    <source>
        <dbReference type="ARBA" id="ARBA00022448"/>
    </source>
</evidence>
<dbReference type="eggNOG" id="KOG1650">
    <property type="taxonomic scope" value="Eukaryota"/>
</dbReference>
<dbReference type="AlphaFoldDB" id="A0A061EXQ5"/>
<dbReference type="Pfam" id="PF00999">
    <property type="entry name" value="Na_H_Exchanger"/>
    <property type="match status" value="1"/>
</dbReference>